<sequence>MAGRARTGICTGTPSSHGRRLAVRVRASEESDTATEVAPKVVDAPPKSKPGVGKPPINPLFLAAGDFAAAVLITLVARGVAGEDVISAGTVAAIPPFVVGWVGAGYLAGDYDADSPNAALWGDAPRAMTTGALTWFSGSAFAILLRNAEGSMMLQAPVINEQVEFAGALGLICAFRAAVAIAKPGASDKI</sequence>
<feature type="transmembrane region" description="Helical" evidence="1">
    <location>
        <begin position="85"/>
        <end position="107"/>
    </location>
</feature>
<keyword evidence="3" id="KW-1185">Reference proteome</keyword>
<evidence type="ECO:0000313" key="2">
    <source>
        <dbReference type="EMBL" id="ACO67310.1"/>
    </source>
</evidence>
<keyword evidence="1" id="KW-1133">Transmembrane helix</keyword>
<dbReference type="EMBL" id="CP001332">
    <property type="protein sequence ID" value="ACO67310.1"/>
    <property type="molecule type" value="Genomic_DNA"/>
</dbReference>
<dbReference type="Pfam" id="PF11255">
    <property type="entry name" value="DUF3054"/>
    <property type="match status" value="1"/>
</dbReference>
<dbReference type="InterPro" id="IPR021414">
    <property type="entry name" value="DUF3054"/>
</dbReference>
<feature type="transmembrane region" description="Helical" evidence="1">
    <location>
        <begin position="127"/>
        <end position="145"/>
    </location>
</feature>
<dbReference type="Proteomes" id="UP000002009">
    <property type="component" value="Chromosome 14"/>
</dbReference>
<dbReference type="KEGG" id="mis:MICPUN_64254"/>
<organism evidence="2 3">
    <name type="scientific">Micromonas commoda (strain RCC299 / NOUM17 / CCMP2709)</name>
    <name type="common">Picoplanktonic green alga</name>
    <dbReference type="NCBI Taxonomy" id="296587"/>
    <lineage>
        <taxon>Eukaryota</taxon>
        <taxon>Viridiplantae</taxon>
        <taxon>Chlorophyta</taxon>
        <taxon>Mamiellophyceae</taxon>
        <taxon>Mamiellales</taxon>
        <taxon>Mamiellaceae</taxon>
        <taxon>Micromonas</taxon>
    </lineage>
</organism>
<accession>C1EHJ9</accession>
<proteinExistence type="predicted"/>
<evidence type="ECO:0000313" key="3">
    <source>
        <dbReference type="Proteomes" id="UP000002009"/>
    </source>
</evidence>
<name>C1EHJ9_MICCC</name>
<evidence type="ECO:0000256" key="1">
    <source>
        <dbReference type="SAM" id="Phobius"/>
    </source>
</evidence>
<protein>
    <submittedName>
        <fullName evidence="2">Uncharacterized protein</fullName>
    </submittedName>
</protein>
<gene>
    <name evidence="2" type="ORF">MICPUN_64254</name>
</gene>
<keyword evidence="1" id="KW-0472">Membrane</keyword>
<dbReference type="GeneID" id="8249190"/>
<dbReference type="InParanoid" id="C1EHJ9"/>
<dbReference type="AlphaFoldDB" id="C1EHJ9"/>
<reference evidence="2 3" key="1">
    <citation type="journal article" date="2009" name="Science">
        <title>Green evolution and dynamic adaptations revealed by genomes of the marine picoeukaryotes Micromonas.</title>
        <authorList>
            <person name="Worden A.Z."/>
            <person name="Lee J.H."/>
            <person name="Mock T."/>
            <person name="Rouze P."/>
            <person name="Simmons M.P."/>
            <person name="Aerts A.L."/>
            <person name="Allen A.E."/>
            <person name="Cuvelier M.L."/>
            <person name="Derelle E."/>
            <person name="Everett M.V."/>
            <person name="Foulon E."/>
            <person name="Grimwood J."/>
            <person name="Gundlach H."/>
            <person name="Henrissat B."/>
            <person name="Napoli C."/>
            <person name="McDonald S.M."/>
            <person name="Parker M.S."/>
            <person name="Rombauts S."/>
            <person name="Salamov A."/>
            <person name="Von Dassow P."/>
            <person name="Badger J.H."/>
            <person name="Coutinho P.M."/>
            <person name="Demir E."/>
            <person name="Dubchak I."/>
            <person name="Gentemann C."/>
            <person name="Eikrem W."/>
            <person name="Gready J.E."/>
            <person name="John U."/>
            <person name="Lanier W."/>
            <person name="Lindquist E.A."/>
            <person name="Lucas S."/>
            <person name="Mayer K.F."/>
            <person name="Moreau H."/>
            <person name="Not F."/>
            <person name="Otillar R."/>
            <person name="Panaud O."/>
            <person name="Pangilinan J."/>
            <person name="Paulsen I."/>
            <person name="Piegu B."/>
            <person name="Poliakov A."/>
            <person name="Robbens S."/>
            <person name="Schmutz J."/>
            <person name="Toulza E."/>
            <person name="Wyss T."/>
            <person name="Zelensky A."/>
            <person name="Zhou K."/>
            <person name="Armbrust E.V."/>
            <person name="Bhattacharya D."/>
            <person name="Goodenough U.W."/>
            <person name="Van de Peer Y."/>
            <person name="Grigoriev I.V."/>
        </authorList>
    </citation>
    <scope>NUCLEOTIDE SEQUENCE [LARGE SCALE GENOMIC DNA]</scope>
    <source>
        <strain evidence="3">RCC299 / NOUM17</strain>
    </source>
</reference>
<dbReference type="RefSeq" id="XP_002506052.1">
    <property type="nucleotide sequence ID" value="XM_002506006.1"/>
</dbReference>
<keyword evidence="1" id="KW-0812">Transmembrane</keyword>